<dbReference type="SUPFAM" id="SSF47459">
    <property type="entry name" value="HLH, helix-loop-helix DNA-binding domain"/>
    <property type="match status" value="1"/>
</dbReference>
<evidence type="ECO:0000256" key="1">
    <source>
        <dbReference type="SAM" id="MobiDB-lite"/>
    </source>
</evidence>
<dbReference type="CDD" id="cd00130">
    <property type="entry name" value="PAS"/>
    <property type="match status" value="2"/>
</dbReference>
<dbReference type="GO" id="GO:0046983">
    <property type="term" value="F:protein dimerization activity"/>
    <property type="evidence" value="ECO:0007669"/>
    <property type="project" value="InterPro"/>
</dbReference>
<feature type="compositionally biased region" description="Low complexity" evidence="1">
    <location>
        <begin position="509"/>
        <end position="526"/>
    </location>
</feature>
<dbReference type="EMBL" id="LR899611">
    <property type="protein sequence ID" value="CAD7241078.1"/>
    <property type="molecule type" value="Genomic_DNA"/>
</dbReference>
<dbReference type="SMART" id="SM00353">
    <property type="entry name" value="HLH"/>
    <property type="match status" value="1"/>
</dbReference>
<name>A0A7R8X536_9CRUS</name>
<dbReference type="PANTHER" id="PTHR23042">
    <property type="entry name" value="CIRCADIAN PROTEIN CLOCK/ARNT/BMAL/PAS"/>
    <property type="match status" value="1"/>
</dbReference>
<sequence>MQEESRRENSSIIGKTIDSNSDKDSCEMGEMKQPSPTSSNSSCSSSSGTGVLDISNPTNPLSHLPSSSREMRNQAEKLRRDKLNTYISQLALIVPTVGLANKRLDKISILRLAANFLRIHLGHSVCNEMPFISSQSLNGFLLVVTGLGRIIYVSDGAEKLMGHSQVDLMGHSLYEIVHPEDQKLVAHHLRTENGSGYRSFYCRLSERTLSRSDPGRWVLMSVTGHYRPWNGHRKARPHHSDDGENCSSPSTGSDWMLVAILSPVRAPSIVEISLIQAIQDEYMTLHAKDGRIVNVDQRISVVAGYTVNEVLGKNAFSFISPEDQQVAYIAYSLMHNSSDGSGLVTYRLVTKSNQFIYMRSRGVMEPNPKTLEIEHFVCINTLLSEQEGEAEYLKQLQRLTPFVPVGAGRAAAVSNPTNPPPLPLGTPGGPSPSIMQSLSSYSYPPNVPVPWVPKPHLHAPKISEHFPLHAQMNGGEAGRMGSRWAMEEPRSCLYDPLSTSSDSLISYGSSSHLNYHNQHQPQQNHLSCHHHHHQDHHNPSDCSEEETEYSSGTSNSPSPGGGINNHWSCVHNGNSLINQNCAKTNLTRNSSSSADLKRRSQFIQEPHGLTKFPRLIESKAHSNSNSPFHLNPHYTSL</sequence>
<dbReference type="InterPro" id="IPR011598">
    <property type="entry name" value="bHLH_dom"/>
</dbReference>
<dbReference type="Gene3D" id="3.30.450.20">
    <property type="entry name" value="PAS domain"/>
    <property type="match status" value="2"/>
</dbReference>
<dbReference type="Pfam" id="PF00989">
    <property type="entry name" value="PAS"/>
    <property type="match status" value="1"/>
</dbReference>
<organism evidence="4">
    <name type="scientific">Darwinula stevensoni</name>
    <dbReference type="NCBI Taxonomy" id="69355"/>
    <lineage>
        <taxon>Eukaryota</taxon>
        <taxon>Metazoa</taxon>
        <taxon>Ecdysozoa</taxon>
        <taxon>Arthropoda</taxon>
        <taxon>Crustacea</taxon>
        <taxon>Oligostraca</taxon>
        <taxon>Ostracoda</taxon>
        <taxon>Podocopa</taxon>
        <taxon>Podocopida</taxon>
        <taxon>Darwinulocopina</taxon>
        <taxon>Darwinuloidea</taxon>
        <taxon>Darwinulidae</taxon>
        <taxon>Darwinula</taxon>
    </lineage>
</organism>
<feature type="domain" description="PAS" evidence="2">
    <location>
        <begin position="289"/>
        <end position="325"/>
    </location>
</feature>
<evidence type="ECO:0000313" key="5">
    <source>
        <dbReference type="Proteomes" id="UP000677054"/>
    </source>
</evidence>
<feature type="compositionally biased region" description="Polar residues" evidence="1">
    <location>
        <begin position="55"/>
        <end position="68"/>
    </location>
</feature>
<keyword evidence="5" id="KW-1185">Reference proteome</keyword>
<gene>
    <name evidence="4" type="ORF">DSTB1V02_LOCUS1080</name>
</gene>
<dbReference type="SMART" id="SM00091">
    <property type="entry name" value="PAS"/>
    <property type="match status" value="2"/>
</dbReference>
<dbReference type="EMBL" id="CAJPEV010000094">
    <property type="protein sequence ID" value="CAG0880453.1"/>
    <property type="molecule type" value="Genomic_DNA"/>
</dbReference>
<feature type="compositionally biased region" description="Polar residues" evidence="1">
    <location>
        <begin position="10"/>
        <end position="19"/>
    </location>
</feature>
<evidence type="ECO:0000313" key="4">
    <source>
        <dbReference type="EMBL" id="CAD7241078.1"/>
    </source>
</evidence>
<feature type="compositionally biased region" description="Low complexity" evidence="1">
    <location>
        <begin position="35"/>
        <end position="47"/>
    </location>
</feature>
<dbReference type="Gene3D" id="4.10.280.10">
    <property type="entry name" value="Helix-loop-helix DNA-binding domain"/>
    <property type="match status" value="1"/>
</dbReference>
<feature type="domain" description="BHLH" evidence="3">
    <location>
        <begin position="67"/>
        <end position="120"/>
    </location>
</feature>
<proteinExistence type="predicted"/>
<dbReference type="GO" id="GO:0045944">
    <property type="term" value="P:positive regulation of transcription by RNA polymerase II"/>
    <property type="evidence" value="ECO:0007669"/>
    <property type="project" value="UniProtKB-ARBA"/>
</dbReference>
<feature type="compositionally biased region" description="Low complexity" evidence="1">
    <location>
        <begin position="549"/>
        <end position="558"/>
    </location>
</feature>
<dbReference type="SUPFAM" id="SSF55785">
    <property type="entry name" value="PYP-like sensor domain (PAS domain)"/>
    <property type="match status" value="2"/>
</dbReference>
<dbReference type="PROSITE" id="PS50888">
    <property type="entry name" value="BHLH"/>
    <property type="match status" value="1"/>
</dbReference>
<dbReference type="PROSITE" id="PS50112">
    <property type="entry name" value="PAS"/>
    <property type="match status" value="2"/>
</dbReference>
<dbReference type="OrthoDB" id="6342841at2759"/>
<dbReference type="NCBIfam" id="TIGR00229">
    <property type="entry name" value="sensory_box"/>
    <property type="match status" value="1"/>
</dbReference>
<evidence type="ECO:0000259" key="3">
    <source>
        <dbReference type="PROSITE" id="PS50888"/>
    </source>
</evidence>
<dbReference type="Pfam" id="PF00010">
    <property type="entry name" value="HLH"/>
    <property type="match status" value="1"/>
</dbReference>
<dbReference type="InterPro" id="IPR035965">
    <property type="entry name" value="PAS-like_dom_sf"/>
</dbReference>
<dbReference type="InterPro" id="IPR050933">
    <property type="entry name" value="Circadian_TF"/>
</dbReference>
<dbReference type="CDD" id="cd11391">
    <property type="entry name" value="bHLH_PAS"/>
    <property type="match status" value="1"/>
</dbReference>
<feature type="compositionally biased region" description="Basic and acidic residues" evidence="1">
    <location>
        <begin position="20"/>
        <end position="30"/>
    </location>
</feature>
<protein>
    <submittedName>
        <fullName evidence="4">Uncharacterized protein</fullName>
    </submittedName>
</protein>
<dbReference type="Proteomes" id="UP000677054">
    <property type="component" value="Unassembled WGS sequence"/>
</dbReference>
<dbReference type="InterPro" id="IPR013767">
    <property type="entry name" value="PAS_fold"/>
</dbReference>
<dbReference type="Pfam" id="PF14598">
    <property type="entry name" value="PAS_11"/>
    <property type="match status" value="1"/>
</dbReference>
<dbReference type="InterPro" id="IPR036638">
    <property type="entry name" value="HLH_DNA-bd_sf"/>
</dbReference>
<reference evidence="4" key="1">
    <citation type="submission" date="2020-11" db="EMBL/GenBank/DDBJ databases">
        <authorList>
            <person name="Tran Van P."/>
        </authorList>
    </citation>
    <scope>NUCLEOTIDE SEQUENCE</scope>
</reference>
<accession>A0A7R8X536</accession>
<feature type="region of interest" description="Disordered" evidence="1">
    <location>
        <begin position="509"/>
        <end position="566"/>
    </location>
</feature>
<feature type="region of interest" description="Disordered" evidence="1">
    <location>
        <begin position="1"/>
        <end position="75"/>
    </location>
</feature>
<dbReference type="InterPro" id="IPR000014">
    <property type="entry name" value="PAS"/>
</dbReference>
<feature type="domain" description="PAS" evidence="2">
    <location>
        <begin position="135"/>
        <end position="190"/>
    </location>
</feature>
<evidence type="ECO:0000259" key="2">
    <source>
        <dbReference type="PROSITE" id="PS50112"/>
    </source>
</evidence>
<dbReference type="AlphaFoldDB" id="A0A7R8X536"/>